<feature type="transmembrane region" description="Helical" evidence="1">
    <location>
        <begin position="6"/>
        <end position="29"/>
    </location>
</feature>
<dbReference type="KEGG" id="cpi:Cpin_2235"/>
<evidence type="ECO:0000313" key="3">
    <source>
        <dbReference type="Proteomes" id="UP000002215"/>
    </source>
</evidence>
<reference evidence="3" key="1">
    <citation type="submission" date="2009-08" db="EMBL/GenBank/DDBJ databases">
        <title>The complete genome of Chitinophaga pinensis DSM 2588.</title>
        <authorList>
            <consortium name="US DOE Joint Genome Institute (JGI-PGF)"/>
            <person name="Lucas S."/>
            <person name="Copeland A."/>
            <person name="Lapidus A."/>
            <person name="Glavina del Rio T."/>
            <person name="Dalin E."/>
            <person name="Tice H."/>
            <person name="Bruce D."/>
            <person name="Goodwin L."/>
            <person name="Pitluck S."/>
            <person name="Kyrpides N."/>
            <person name="Mavromatis K."/>
            <person name="Ivanova N."/>
            <person name="Mikhailova N."/>
            <person name="Sims D."/>
            <person name="Meinche L."/>
            <person name="Brettin T."/>
            <person name="Detter J.C."/>
            <person name="Han C."/>
            <person name="Larimer F."/>
            <person name="Land M."/>
            <person name="Hauser L."/>
            <person name="Markowitz V."/>
            <person name="Cheng J.-F."/>
            <person name="Hugenholtz P."/>
            <person name="Woyke T."/>
            <person name="Wu D."/>
            <person name="Spring S."/>
            <person name="Klenk H.-P."/>
            <person name="Eisen J.A."/>
        </authorList>
    </citation>
    <scope>NUCLEOTIDE SEQUENCE [LARGE SCALE GENOMIC DNA]</scope>
    <source>
        <strain evidence="3">ATCC 43595 / DSM 2588 / LMG 13176 / NBRC 15968 / NCIMB 11800 / UQM 2034</strain>
    </source>
</reference>
<keyword evidence="1" id="KW-0472">Membrane</keyword>
<dbReference type="AlphaFoldDB" id="A0A979G2T5"/>
<evidence type="ECO:0000313" key="2">
    <source>
        <dbReference type="EMBL" id="ACU59726.1"/>
    </source>
</evidence>
<sequence length="39" mass="4653">MKCANSFLVFVVAHLFNVFELPMLHEVYLRNVKVFLKRV</sequence>
<keyword evidence="1" id="KW-0812">Transmembrane</keyword>
<reference evidence="2 3" key="2">
    <citation type="journal article" date="2010" name="Stand. Genomic Sci.">
        <title>Complete genome sequence of Chitinophaga pinensis type strain (UQM 2034).</title>
        <authorList>
            <person name="Glavina Del Rio T."/>
            <person name="Abt B."/>
            <person name="Spring S."/>
            <person name="Lapidus A."/>
            <person name="Nolan M."/>
            <person name="Tice H."/>
            <person name="Copeland A."/>
            <person name="Cheng J.F."/>
            <person name="Chen F."/>
            <person name="Bruce D."/>
            <person name="Goodwin L."/>
            <person name="Pitluck S."/>
            <person name="Ivanova N."/>
            <person name="Mavromatis K."/>
            <person name="Mikhailova N."/>
            <person name="Pati A."/>
            <person name="Chen A."/>
            <person name="Palaniappan K."/>
            <person name="Land M."/>
            <person name="Hauser L."/>
            <person name="Chang Y.J."/>
            <person name="Jeffries C.D."/>
            <person name="Chain P."/>
            <person name="Saunders E."/>
            <person name="Detter J.C."/>
            <person name="Brettin T."/>
            <person name="Rohde M."/>
            <person name="Goker M."/>
            <person name="Bristow J."/>
            <person name="Eisen J.A."/>
            <person name="Markowitz V."/>
            <person name="Hugenholtz P."/>
            <person name="Kyrpides N.C."/>
            <person name="Klenk H.P."/>
            <person name="Lucas S."/>
        </authorList>
    </citation>
    <scope>NUCLEOTIDE SEQUENCE [LARGE SCALE GENOMIC DNA]</scope>
    <source>
        <strain evidence="3">ATCC 43595 / DSM 2588 / LMG 13176 / NBRC 15968 / NCIMB 11800 / UQM 2034</strain>
    </source>
</reference>
<organism evidence="2 3">
    <name type="scientific">Chitinophaga pinensis (strain ATCC 43595 / DSM 2588 / LMG 13176 / NBRC 15968 / NCIMB 11800 / UQM 2034)</name>
    <dbReference type="NCBI Taxonomy" id="485918"/>
    <lineage>
        <taxon>Bacteria</taxon>
        <taxon>Pseudomonadati</taxon>
        <taxon>Bacteroidota</taxon>
        <taxon>Chitinophagia</taxon>
        <taxon>Chitinophagales</taxon>
        <taxon>Chitinophagaceae</taxon>
        <taxon>Chitinophaga</taxon>
    </lineage>
</organism>
<dbReference type="EMBL" id="CP001699">
    <property type="protein sequence ID" value="ACU59726.1"/>
    <property type="molecule type" value="Genomic_DNA"/>
</dbReference>
<proteinExistence type="predicted"/>
<keyword evidence="1" id="KW-1133">Transmembrane helix</keyword>
<name>A0A979G2T5_CHIPD</name>
<dbReference type="Proteomes" id="UP000002215">
    <property type="component" value="Chromosome"/>
</dbReference>
<protein>
    <submittedName>
        <fullName evidence="2">Uncharacterized protein</fullName>
    </submittedName>
</protein>
<gene>
    <name evidence="2" type="ordered locus">Cpin_2235</name>
</gene>
<accession>A0A979G2T5</accession>
<evidence type="ECO:0000256" key="1">
    <source>
        <dbReference type="SAM" id="Phobius"/>
    </source>
</evidence>